<reference evidence="1 2" key="1">
    <citation type="submission" date="2021-02" db="EMBL/GenBank/DDBJ databases">
        <title>Paracoccus methylovroum sp.nov., a new methanol and methylamine utilizing methylotrophic denitrifer.</title>
        <authorList>
            <person name="Timsy T."/>
            <person name="Behrendt U."/>
            <person name="Ulrich A."/>
            <person name="Spanner T."/>
            <person name="Foesel B.U."/>
            <person name="Horn M.A."/>
            <person name="Kolb S."/>
        </authorList>
    </citation>
    <scope>NUCLEOTIDE SEQUENCE [LARGE SCALE GENOMIC DNA]</scope>
    <source>
        <strain evidence="1 2">H4-D09</strain>
    </source>
</reference>
<protein>
    <submittedName>
        <fullName evidence="1">Uncharacterized protein</fullName>
    </submittedName>
</protein>
<dbReference type="RefSeq" id="WP_205293829.1">
    <property type="nucleotide sequence ID" value="NZ_CP070368.1"/>
</dbReference>
<evidence type="ECO:0000313" key="1">
    <source>
        <dbReference type="EMBL" id="QRZ12804.1"/>
    </source>
</evidence>
<accession>A0ABX7JIV4</accession>
<dbReference type="EMBL" id="CP070368">
    <property type="protein sequence ID" value="QRZ12804.1"/>
    <property type="molecule type" value="Genomic_DNA"/>
</dbReference>
<gene>
    <name evidence="1" type="ORF">JWJ88_09325</name>
</gene>
<name>A0ABX7JIV4_9RHOB</name>
<dbReference type="Proteomes" id="UP000663629">
    <property type="component" value="Chromosome 1"/>
</dbReference>
<organism evidence="1 2">
    <name type="scientific">Paracoccus methylovorus</name>
    <dbReference type="NCBI Taxonomy" id="2812658"/>
    <lineage>
        <taxon>Bacteria</taxon>
        <taxon>Pseudomonadati</taxon>
        <taxon>Pseudomonadota</taxon>
        <taxon>Alphaproteobacteria</taxon>
        <taxon>Rhodobacterales</taxon>
        <taxon>Paracoccaceae</taxon>
        <taxon>Paracoccus</taxon>
    </lineage>
</organism>
<keyword evidence="2" id="KW-1185">Reference proteome</keyword>
<proteinExistence type="predicted"/>
<sequence>MMHLFIKRILSPILIAARSGKNGAGCADMGNAAISYSGQNSPAQGLGN</sequence>
<evidence type="ECO:0000313" key="2">
    <source>
        <dbReference type="Proteomes" id="UP000663629"/>
    </source>
</evidence>